<dbReference type="SUPFAM" id="SSF55073">
    <property type="entry name" value="Nucleotide cyclase"/>
    <property type="match status" value="1"/>
</dbReference>
<dbReference type="EC" id="2.7.7.65" evidence="1"/>
<evidence type="ECO:0000313" key="7">
    <source>
        <dbReference type="Proteomes" id="UP000663207"/>
    </source>
</evidence>
<dbReference type="PANTHER" id="PTHR45138:SF9">
    <property type="entry name" value="DIGUANYLATE CYCLASE DGCM-RELATED"/>
    <property type="match status" value="1"/>
</dbReference>
<dbReference type="Pfam" id="PF00989">
    <property type="entry name" value="PAS"/>
    <property type="match status" value="1"/>
</dbReference>
<dbReference type="InterPro" id="IPR035965">
    <property type="entry name" value="PAS-like_dom_sf"/>
</dbReference>
<dbReference type="CDD" id="cd00130">
    <property type="entry name" value="PAS"/>
    <property type="match status" value="1"/>
</dbReference>
<evidence type="ECO:0000259" key="3">
    <source>
        <dbReference type="PROSITE" id="PS50112"/>
    </source>
</evidence>
<evidence type="ECO:0000259" key="5">
    <source>
        <dbReference type="PROSITE" id="PS50887"/>
    </source>
</evidence>
<dbReference type="InterPro" id="IPR050469">
    <property type="entry name" value="Diguanylate_Cyclase"/>
</dbReference>
<evidence type="ECO:0000259" key="4">
    <source>
        <dbReference type="PROSITE" id="PS50113"/>
    </source>
</evidence>
<dbReference type="InterPro" id="IPR013767">
    <property type="entry name" value="PAS_fold"/>
</dbReference>
<dbReference type="SMART" id="SM00267">
    <property type="entry name" value="GGDEF"/>
    <property type="match status" value="1"/>
</dbReference>
<dbReference type="InterPro" id="IPR000700">
    <property type="entry name" value="PAS-assoc_C"/>
</dbReference>
<dbReference type="InterPro" id="IPR000160">
    <property type="entry name" value="GGDEF_dom"/>
</dbReference>
<dbReference type="PROSITE" id="PS50112">
    <property type="entry name" value="PAS"/>
    <property type="match status" value="1"/>
</dbReference>
<sequence length="466" mass="51908">MDGLVLYLTKSPAQTQPDEQKDPLLPELHAVLQASDVQLSCVDGVDRAMQLLQQAHAPLLLCLLAPDLDSPLAGARKLFPLAPLCHWILLSNEPEPQPPSPLNRFSQHLSVLPRHSLAPLPELLHKARLRYRHEQAIGRINNQLQQSGGNSAQALQRYTQSVDFLRHLFDTANEAMLATAVNGCIVRWNRAAEHLFDLEPSELSNQCICDIAGDEWQRRMPEVLEQMAQPQHAQLRLELRCRLGNGRDCVLEVKLAQICNNQSALMGLSFFISDISARKQAETELLKLNEQLQQLSFQDGLTGIANRRHFDFALERAWHEARRQKQSLALVMFDLDYFKEYNDRLGHQAGDECLRRVAAGLNSQLHRSTDLLARYGGEEFVLLLPNSGSREAVQLVQNCLAALYNLDLPHPASNIAPSVTLSAGIAAMVPDTELPHSLLAAADSQLYRAKAAGRNGYCAEGPELNH</sequence>
<feature type="domain" description="PAS" evidence="3">
    <location>
        <begin position="161"/>
        <end position="231"/>
    </location>
</feature>
<proteinExistence type="predicted"/>
<feature type="domain" description="GGDEF" evidence="5">
    <location>
        <begin position="326"/>
        <end position="462"/>
    </location>
</feature>
<dbReference type="PANTHER" id="PTHR45138">
    <property type="entry name" value="REGULATORY COMPONENTS OF SENSORY TRANSDUCTION SYSTEM"/>
    <property type="match status" value="1"/>
</dbReference>
<evidence type="ECO:0000256" key="1">
    <source>
        <dbReference type="ARBA" id="ARBA00012528"/>
    </source>
</evidence>
<dbReference type="SMART" id="SM00091">
    <property type="entry name" value="PAS"/>
    <property type="match status" value="1"/>
</dbReference>
<gene>
    <name evidence="6" type="ORF">JYB85_12285</name>
</gene>
<evidence type="ECO:0000313" key="6">
    <source>
        <dbReference type="EMBL" id="QSX36111.1"/>
    </source>
</evidence>
<dbReference type="Pfam" id="PF00990">
    <property type="entry name" value="GGDEF"/>
    <property type="match status" value="1"/>
</dbReference>
<dbReference type="SUPFAM" id="SSF55785">
    <property type="entry name" value="PYP-like sensor domain (PAS domain)"/>
    <property type="match status" value="1"/>
</dbReference>
<evidence type="ECO:0000256" key="2">
    <source>
        <dbReference type="ARBA" id="ARBA00034247"/>
    </source>
</evidence>
<name>A0ABX7QZT6_9GAMM</name>
<dbReference type="Gene3D" id="3.30.450.20">
    <property type="entry name" value="PAS domain"/>
    <property type="match status" value="1"/>
</dbReference>
<dbReference type="InterPro" id="IPR029787">
    <property type="entry name" value="Nucleotide_cyclase"/>
</dbReference>
<dbReference type="RefSeq" id="WP_207379536.1">
    <property type="nucleotide sequence ID" value="NZ_CP071502.1"/>
</dbReference>
<feature type="domain" description="PAC" evidence="4">
    <location>
        <begin position="235"/>
        <end position="287"/>
    </location>
</feature>
<organism evidence="6 7">
    <name type="scientific">Shewanella sedimentimangrovi</name>
    <dbReference type="NCBI Taxonomy" id="2814293"/>
    <lineage>
        <taxon>Bacteria</taxon>
        <taxon>Pseudomonadati</taxon>
        <taxon>Pseudomonadota</taxon>
        <taxon>Gammaproteobacteria</taxon>
        <taxon>Alteromonadales</taxon>
        <taxon>Shewanellaceae</taxon>
        <taxon>Shewanella</taxon>
    </lineage>
</organism>
<accession>A0ABX7QZT6</accession>
<dbReference type="InterPro" id="IPR043128">
    <property type="entry name" value="Rev_trsase/Diguanyl_cyclase"/>
</dbReference>
<dbReference type="EMBL" id="CP071502">
    <property type="protein sequence ID" value="QSX36111.1"/>
    <property type="molecule type" value="Genomic_DNA"/>
</dbReference>
<protein>
    <recommendedName>
        <fullName evidence="1">diguanylate cyclase</fullName>
        <ecNumber evidence="1">2.7.7.65</ecNumber>
    </recommendedName>
</protein>
<dbReference type="PROSITE" id="PS50113">
    <property type="entry name" value="PAC"/>
    <property type="match status" value="1"/>
</dbReference>
<dbReference type="CDD" id="cd01949">
    <property type="entry name" value="GGDEF"/>
    <property type="match status" value="1"/>
</dbReference>
<dbReference type="Gene3D" id="3.30.70.270">
    <property type="match status" value="1"/>
</dbReference>
<dbReference type="NCBIfam" id="TIGR00254">
    <property type="entry name" value="GGDEF"/>
    <property type="match status" value="1"/>
</dbReference>
<comment type="catalytic activity">
    <reaction evidence="2">
        <text>2 GTP = 3',3'-c-di-GMP + 2 diphosphate</text>
        <dbReference type="Rhea" id="RHEA:24898"/>
        <dbReference type="ChEBI" id="CHEBI:33019"/>
        <dbReference type="ChEBI" id="CHEBI:37565"/>
        <dbReference type="ChEBI" id="CHEBI:58805"/>
        <dbReference type="EC" id="2.7.7.65"/>
    </reaction>
</comment>
<dbReference type="NCBIfam" id="TIGR00229">
    <property type="entry name" value="sensory_box"/>
    <property type="match status" value="1"/>
</dbReference>
<keyword evidence="7" id="KW-1185">Reference proteome</keyword>
<dbReference type="PROSITE" id="PS50887">
    <property type="entry name" value="GGDEF"/>
    <property type="match status" value="1"/>
</dbReference>
<dbReference type="InterPro" id="IPR000014">
    <property type="entry name" value="PAS"/>
</dbReference>
<reference evidence="6 7" key="1">
    <citation type="submission" date="2021-03" db="EMBL/GenBank/DDBJ databases">
        <title>Novel species identification of genus Shewanella.</title>
        <authorList>
            <person name="Liu G."/>
            <person name="Zhang Q."/>
        </authorList>
    </citation>
    <scope>NUCLEOTIDE SEQUENCE [LARGE SCALE GENOMIC DNA]</scope>
    <source>
        <strain evidence="6 7">FJAT-52962</strain>
    </source>
</reference>
<dbReference type="Proteomes" id="UP000663207">
    <property type="component" value="Chromosome"/>
</dbReference>